<feature type="compositionally biased region" description="Polar residues" evidence="1">
    <location>
        <begin position="2047"/>
        <end position="2079"/>
    </location>
</feature>
<feature type="compositionally biased region" description="Low complexity" evidence="1">
    <location>
        <begin position="785"/>
        <end position="800"/>
    </location>
</feature>
<dbReference type="GO" id="GO:0061789">
    <property type="term" value="P:dense core granule priming"/>
    <property type="evidence" value="ECO:0007669"/>
    <property type="project" value="TreeGrafter"/>
</dbReference>
<feature type="compositionally biased region" description="Basic and acidic residues" evidence="1">
    <location>
        <begin position="1034"/>
        <end position="1048"/>
    </location>
</feature>
<feature type="region of interest" description="Disordered" evidence="1">
    <location>
        <begin position="1462"/>
        <end position="1491"/>
    </location>
</feature>
<feature type="compositionally biased region" description="Basic and acidic residues" evidence="1">
    <location>
        <begin position="887"/>
        <end position="898"/>
    </location>
</feature>
<feature type="region of interest" description="Disordered" evidence="1">
    <location>
        <begin position="2181"/>
        <end position="2447"/>
    </location>
</feature>
<feature type="compositionally biased region" description="Acidic residues" evidence="1">
    <location>
        <begin position="2421"/>
        <end position="2430"/>
    </location>
</feature>
<dbReference type="GO" id="GO:0016082">
    <property type="term" value="P:synaptic vesicle priming"/>
    <property type="evidence" value="ECO:0007669"/>
    <property type="project" value="TreeGrafter"/>
</dbReference>
<feature type="region of interest" description="Disordered" evidence="1">
    <location>
        <begin position="965"/>
        <end position="1081"/>
    </location>
</feature>
<feature type="compositionally biased region" description="Low complexity" evidence="1">
    <location>
        <begin position="1888"/>
        <end position="1903"/>
    </location>
</feature>
<feature type="region of interest" description="Disordered" evidence="1">
    <location>
        <begin position="164"/>
        <end position="197"/>
    </location>
</feature>
<feature type="compositionally biased region" description="Polar residues" evidence="1">
    <location>
        <begin position="188"/>
        <end position="197"/>
    </location>
</feature>
<dbReference type="GO" id="GO:0098831">
    <property type="term" value="C:presynaptic active zone cytoplasmic component"/>
    <property type="evidence" value="ECO:0007669"/>
    <property type="project" value="TreeGrafter"/>
</dbReference>
<evidence type="ECO:0000259" key="2">
    <source>
        <dbReference type="PROSITE" id="PS50004"/>
    </source>
</evidence>
<feature type="compositionally biased region" description="Polar residues" evidence="1">
    <location>
        <begin position="2379"/>
        <end position="2392"/>
    </location>
</feature>
<dbReference type="GO" id="GO:0017075">
    <property type="term" value="F:syntaxin-1 binding"/>
    <property type="evidence" value="ECO:0007669"/>
    <property type="project" value="TreeGrafter"/>
</dbReference>
<gene>
    <name evidence="3" type="ORF">JOQ06_012303</name>
</gene>
<feature type="compositionally biased region" description="Low complexity" evidence="1">
    <location>
        <begin position="1977"/>
        <end position="2011"/>
    </location>
</feature>
<evidence type="ECO:0000313" key="4">
    <source>
        <dbReference type="Proteomes" id="UP001219934"/>
    </source>
</evidence>
<dbReference type="SUPFAM" id="SSF49562">
    <property type="entry name" value="C2 domain (Calcium/lipid-binding domain, CaLB)"/>
    <property type="match status" value="1"/>
</dbReference>
<feature type="compositionally biased region" description="Basic and acidic residues" evidence="1">
    <location>
        <begin position="2123"/>
        <end position="2138"/>
    </location>
</feature>
<dbReference type="GO" id="GO:0019992">
    <property type="term" value="F:diacylglycerol binding"/>
    <property type="evidence" value="ECO:0007669"/>
    <property type="project" value="InterPro"/>
</dbReference>
<feature type="non-terminal residue" evidence="3">
    <location>
        <position position="2524"/>
    </location>
</feature>
<feature type="compositionally biased region" description="Basic and acidic residues" evidence="1">
    <location>
        <begin position="164"/>
        <end position="180"/>
    </location>
</feature>
<feature type="region of interest" description="Disordered" evidence="1">
    <location>
        <begin position="734"/>
        <end position="904"/>
    </location>
</feature>
<feature type="region of interest" description="Disordered" evidence="1">
    <location>
        <begin position="1403"/>
        <end position="1424"/>
    </location>
</feature>
<feature type="compositionally biased region" description="Basic and acidic residues" evidence="1">
    <location>
        <begin position="2221"/>
        <end position="2231"/>
    </location>
</feature>
<dbReference type="GO" id="GO:0005516">
    <property type="term" value="F:calmodulin binding"/>
    <property type="evidence" value="ECO:0007669"/>
    <property type="project" value="TreeGrafter"/>
</dbReference>
<dbReference type="InterPro" id="IPR027080">
    <property type="entry name" value="Unc-13"/>
</dbReference>
<dbReference type="EMBL" id="JAPTMU010000006">
    <property type="protein sequence ID" value="KAJ4942437.1"/>
    <property type="molecule type" value="Genomic_DNA"/>
</dbReference>
<reference evidence="3" key="1">
    <citation type="submission" date="2022-11" db="EMBL/GenBank/DDBJ databases">
        <title>Chromosome-level genome of Pogonophryne albipinna.</title>
        <authorList>
            <person name="Jo E."/>
        </authorList>
    </citation>
    <scope>NUCLEOTIDE SEQUENCE</scope>
    <source>
        <strain evidence="3">SGF0006</strain>
        <tissue evidence="3">Muscle</tissue>
    </source>
</reference>
<feature type="region of interest" description="Disordered" evidence="1">
    <location>
        <begin position="518"/>
        <end position="616"/>
    </location>
</feature>
<evidence type="ECO:0000256" key="1">
    <source>
        <dbReference type="SAM" id="MobiDB-lite"/>
    </source>
</evidence>
<keyword evidence="4" id="KW-1185">Reference proteome</keyword>
<feature type="compositionally biased region" description="Low complexity" evidence="1">
    <location>
        <begin position="666"/>
        <end position="679"/>
    </location>
</feature>
<feature type="region of interest" description="Disordered" evidence="1">
    <location>
        <begin position="1126"/>
        <end position="1369"/>
    </location>
</feature>
<feature type="compositionally biased region" description="Polar residues" evidence="1">
    <location>
        <begin position="734"/>
        <end position="771"/>
    </location>
</feature>
<feature type="compositionally biased region" description="Polar residues" evidence="1">
    <location>
        <begin position="680"/>
        <end position="692"/>
    </location>
</feature>
<feature type="compositionally biased region" description="Low complexity" evidence="1">
    <location>
        <begin position="2255"/>
        <end position="2267"/>
    </location>
</feature>
<feature type="region of interest" description="Disordered" evidence="1">
    <location>
        <begin position="2037"/>
        <end position="2108"/>
    </location>
</feature>
<feature type="compositionally biased region" description="Polar residues" evidence="1">
    <location>
        <begin position="803"/>
        <end position="834"/>
    </location>
</feature>
<feature type="compositionally biased region" description="Low complexity" evidence="1">
    <location>
        <begin position="1145"/>
        <end position="1171"/>
    </location>
</feature>
<feature type="compositionally biased region" description="Polar residues" evidence="1">
    <location>
        <begin position="2181"/>
        <end position="2205"/>
    </location>
</feature>
<proteinExistence type="predicted"/>
<dbReference type="PANTHER" id="PTHR10480:SF14">
    <property type="entry name" value="PROTEIN UNC-13 HOMOLOG B-LIKE"/>
    <property type="match status" value="1"/>
</dbReference>
<evidence type="ECO:0000313" key="3">
    <source>
        <dbReference type="EMBL" id="KAJ4942437.1"/>
    </source>
</evidence>
<feature type="compositionally biased region" description="Low complexity" evidence="1">
    <location>
        <begin position="1910"/>
        <end position="1939"/>
    </location>
</feature>
<dbReference type="GO" id="GO:0043195">
    <property type="term" value="C:terminal bouton"/>
    <property type="evidence" value="ECO:0007669"/>
    <property type="project" value="TreeGrafter"/>
</dbReference>
<feature type="region of interest" description="Disordered" evidence="1">
    <location>
        <begin position="629"/>
        <end position="692"/>
    </location>
</feature>
<feature type="compositionally biased region" description="Polar residues" evidence="1">
    <location>
        <begin position="2295"/>
        <end position="2323"/>
    </location>
</feature>
<comment type="caution">
    <text evidence="3">The sequence shown here is derived from an EMBL/GenBank/DDBJ whole genome shotgun (WGS) entry which is preliminary data.</text>
</comment>
<dbReference type="Proteomes" id="UP001219934">
    <property type="component" value="Unassembled WGS sequence"/>
</dbReference>
<dbReference type="PANTHER" id="PTHR10480">
    <property type="entry name" value="PROTEIN UNC-13 HOMOLOG"/>
    <property type="match status" value="1"/>
</dbReference>
<feature type="compositionally biased region" description="Polar residues" evidence="1">
    <location>
        <begin position="1967"/>
        <end position="1976"/>
    </location>
</feature>
<dbReference type="InterPro" id="IPR000008">
    <property type="entry name" value="C2_dom"/>
</dbReference>
<feature type="compositionally biased region" description="Low complexity" evidence="1">
    <location>
        <begin position="1354"/>
        <end position="1368"/>
    </location>
</feature>
<feature type="domain" description="C2" evidence="2">
    <location>
        <begin position="1"/>
        <end position="70"/>
    </location>
</feature>
<dbReference type="GO" id="GO:0042734">
    <property type="term" value="C:presynaptic membrane"/>
    <property type="evidence" value="ECO:0007669"/>
    <property type="project" value="TreeGrafter"/>
</dbReference>
<protein>
    <recommendedName>
        <fullName evidence="2">C2 domain-containing protein</fullName>
    </recommendedName>
</protein>
<feature type="region of interest" description="Disordered" evidence="1">
    <location>
        <begin position="2498"/>
        <end position="2524"/>
    </location>
</feature>
<feature type="compositionally biased region" description="Basic and acidic residues" evidence="1">
    <location>
        <begin position="1542"/>
        <end position="1562"/>
    </location>
</feature>
<dbReference type="GO" id="GO:0016081">
    <property type="term" value="P:synaptic vesicle docking"/>
    <property type="evidence" value="ECO:0007669"/>
    <property type="project" value="TreeGrafter"/>
</dbReference>
<dbReference type="Pfam" id="PF00168">
    <property type="entry name" value="C2"/>
    <property type="match status" value="1"/>
</dbReference>
<dbReference type="Gene3D" id="2.60.40.150">
    <property type="entry name" value="C2 domain"/>
    <property type="match status" value="1"/>
</dbReference>
<feature type="compositionally biased region" description="Polar residues" evidence="1">
    <location>
        <begin position="629"/>
        <end position="646"/>
    </location>
</feature>
<feature type="region of interest" description="Disordered" evidence="1">
    <location>
        <begin position="2123"/>
        <end position="2156"/>
    </location>
</feature>
<name>A0AAD6BGI5_9TELE</name>
<dbReference type="GO" id="GO:0099525">
    <property type="term" value="P:presynaptic dense core vesicle exocytosis"/>
    <property type="evidence" value="ECO:0007669"/>
    <property type="project" value="TreeGrafter"/>
</dbReference>
<organism evidence="3 4">
    <name type="scientific">Pogonophryne albipinna</name>
    <dbReference type="NCBI Taxonomy" id="1090488"/>
    <lineage>
        <taxon>Eukaryota</taxon>
        <taxon>Metazoa</taxon>
        <taxon>Chordata</taxon>
        <taxon>Craniata</taxon>
        <taxon>Vertebrata</taxon>
        <taxon>Euteleostomi</taxon>
        <taxon>Actinopterygii</taxon>
        <taxon>Neopterygii</taxon>
        <taxon>Teleostei</taxon>
        <taxon>Neoteleostei</taxon>
        <taxon>Acanthomorphata</taxon>
        <taxon>Eupercaria</taxon>
        <taxon>Perciformes</taxon>
        <taxon>Notothenioidei</taxon>
        <taxon>Pogonophryne</taxon>
    </lineage>
</organism>
<dbReference type="InterPro" id="IPR035892">
    <property type="entry name" value="C2_domain_sf"/>
</dbReference>
<dbReference type="GO" id="GO:0035249">
    <property type="term" value="P:synaptic transmission, glutamatergic"/>
    <property type="evidence" value="ECO:0007669"/>
    <property type="project" value="TreeGrafter"/>
</dbReference>
<dbReference type="GO" id="GO:0030672">
    <property type="term" value="C:synaptic vesicle membrane"/>
    <property type="evidence" value="ECO:0007669"/>
    <property type="project" value="TreeGrafter"/>
</dbReference>
<dbReference type="GO" id="GO:0031594">
    <property type="term" value="C:neuromuscular junction"/>
    <property type="evidence" value="ECO:0007669"/>
    <property type="project" value="TreeGrafter"/>
</dbReference>
<feature type="compositionally biased region" description="Basic and acidic residues" evidence="1">
    <location>
        <begin position="1841"/>
        <end position="1866"/>
    </location>
</feature>
<feature type="compositionally biased region" description="Basic and acidic residues" evidence="1">
    <location>
        <begin position="2512"/>
        <end position="2524"/>
    </location>
</feature>
<dbReference type="PROSITE" id="PS50004">
    <property type="entry name" value="C2"/>
    <property type="match status" value="1"/>
</dbReference>
<feature type="compositionally biased region" description="Polar residues" evidence="1">
    <location>
        <begin position="540"/>
        <end position="600"/>
    </location>
</feature>
<feature type="region of interest" description="Disordered" evidence="1">
    <location>
        <begin position="1839"/>
        <end position="2022"/>
    </location>
</feature>
<feature type="compositionally biased region" description="Basic and acidic residues" evidence="1">
    <location>
        <begin position="2340"/>
        <end position="2353"/>
    </location>
</feature>
<sequence length="2524" mass="272229">VQNVKSTTITVRGDQPCWEQDFMFEINHLESGLVVELWNKGLIWDTMIGTALIRLHTIRQSDEEGPGKWASLDSEVLMQEDEICGTSNPTPHQVLLDTRFELPFDIPEDEAQYWTSKLDRINTMRIHDEYPLQDEVQRTRMASVPSQCCNWNYFGWNEQQTLDDHDSAVDDRDSDYRSETGNRPPRFHNTSQTNSSVHQYPIGRRVPHHTLSRESDSIPSYELDYREMRQPRRSNSKGVVRIIPVDSGMGVEDWENKYKVPDSGVLDDYLNDEQKIWEEEDKSIIYRISDNASESKGSRFYQTVECDALSPDGTEEVNGRPNRQRHGFGSGEVRLVYKEAGSFEDESSPPEIDIIPSVKQQRQQTVREGLLYKTRLWAKTALEDTLESYAAFREEEAAREDAARIRGNGEYGSVGSDELQYSFGSDEELDDLTFTQGDFSYDYESYYYPSMSMSHLGGQGYSSDKAIQERIGGGEDPMLSPVEEPGDEYVDAMDELQSLVHSVSEYLAVKEEEIKSFESLPKPIRRKLPALPTTEVVQPVDSNSSVQPVESNSSVQPVESNSSVQPVESNSSVQPVDSNSSVQPVESNSSVQPVESNSSEVKPDVKEDSAVEQGITGVKNAMSSLFSTLTGSKSTTEVEATATTQSPQPPQADSGISKLLSLIPKASTAATEASGTTTTDPPISQASPQRESGISKLLSFIPKTGGTYPPVAIVPPASQEPTIEKKISLQSLLPFQSSETSRQADTGQAQTNVGIESQGSATTANPSTSGFESMLGRLSPLRLFASATPSSEPSTQPSEQRSADATSNKSQQGSVVRSMSQNREGSQTERQLSSEMRPGSVSGSVEILPDTGRDSIELSQETGSGSVELLPETESSAASSPEEEKNEQEFDEFRKPEVPEVISSEDTTLITVTLPDCKDSLPSDIESDIPENARAIEVCSKEILIDSDQDKTYSPEMSSTLITDSIQADEHNTQHILTEKVPTTVSEDKLKAETTEASEPSLELSSKDVKSTAPDITPLEGVKPLSETVLETASPEHTETLEKLDNNDKGQTSDIVWPEDDQSLDKLSLKEVSSASDSKSPEYLQQLHELTERDVTISTPEPCPIKPCTKEITTSHKDILAVKADQPAATQPNEPAGKGLFSMFSGSTATPQQTPSQTGLSILGGILPGSSTKDTPGTGLLSMLGGSNAPSSPESKGPPPPQSTPQETQGKGLFSMFGGSSSQPTPGPRGPTVGSVRPRGPVPKEPPGKGLFSMFGASTPHQPPSPRGHLGGSAAPKGPSTGSSIFGGILPGSTTNKETPGAGLFSKFGGLSAQPQTGPRVPPPGPTATIQGPRGPETSGKGLFSMFGGQNQQASEASPAASKPAESEAGFKVSSVFSLGGDGNKSKSGFGLFGMSFMEETKTEPETVVKEEIPSEHEKPLQTEEFTKEAKQQLVEAVDNVCSEPLSTTLVKVEPKVENACQDGQDSTLDINKDTTEKTLSPTNLLSEEDKIPRMQQNLSCNENASVVVEASIPDAPNVTGKLVEKETSQDVNLVNEEQSDDKDKHLEIKDTEDAEKEVVESRKETFKDTSIDDKSDIAAIKSPIEKTDYMQLKSVLDCTENSPGLDVVEVEDGEIVDGELTIPEIEKQTVGSLKADEEQTAIAGVEKSTEVILKVDIEEQTSVADVEKSTEVILKVDIEEQTSVADVEKSTEVILKVDIEEQTSVADVEKSTEVILKVDIEEQTSVADVEKSTEVILKVDIEEQTSVADVEKLTKEPLKVVDEQAAADLDTSTEKQNEADSVIAVAEQPTSESIMGAVATENAISKSEQSIEENLQSTSDQTTKVPIEAKLELAEPSTELVHELEKPVESERSVAVDSSLDEKETVGSSSAKIMISQAVGPLKDPSMGPAVPPQQQQPRPGMARPPGPQGQRMGAPTMGGPRMGGPRMSGPRMAGPRMSGPRMAGPRQAGPQRPPEPAQFSGFMSMFSTPNAPSKSPTVGGFFSSSPGSLFGSSPAPRPQPQQQQQQQQQKSSFFGLPSSIATDSLTSDLFGIFKGETTKSDDSHQSGTESGQGDTCATVTVSESIEATNTEKASSSGDGCVKSPEGVEFNEKGLEEQEEQTDITEAQESCLTESIMKSASLEKELGDEGHAEHLEAPDSALSDKAVPPSAPETKGVFEIPGLTATKFGFMSVAAEGTSSIGSLFSSPSTPATGTKTPQPQQTDGGLFSGFKSLSAGIFQDEKPSAKEEPSSASSVFGMKLGSMFGNSDPPKPVVVTVQPQSQSPKPTDEICELDPEKLSQCSGETESADSSDTEGPTENSNTGSCDTFAESPQSGLPSHSISLEEGLDKPQLKITPFEVDKNDVDTPDTMHADLGTEQPKDLLTNKDAKSPPDCSRFDSSGNLSPASSQLSSEPEERRDPENPPSTLRPPHESQKSSWNEEENEEEFEKELHPLPEPGSNKDLHESLMILHKPILDNQDKAKMCFFEDGPPPCSPSKVRWLKAYNKVRVQLLEADIKRASEGQSVGEEDEKARSRKESRGRT</sequence>
<feature type="region of interest" description="Disordered" evidence="1">
    <location>
        <begin position="1520"/>
        <end position="1562"/>
    </location>
</feature>
<feature type="compositionally biased region" description="Low complexity" evidence="1">
    <location>
        <begin position="868"/>
        <end position="880"/>
    </location>
</feature>
<feature type="compositionally biased region" description="Basic and acidic residues" evidence="1">
    <location>
        <begin position="2431"/>
        <end position="2447"/>
    </location>
</feature>
<accession>A0AAD6BGI5</accession>
<feature type="compositionally biased region" description="Basic and acidic residues" evidence="1">
    <location>
        <begin position="2360"/>
        <end position="2372"/>
    </location>
</feature>